<dbReference type="Proteomes" id="UP000663879">
    <property type="component" value="Unassembled WGS sequence"/>
</dbReference>
<keyword evidence="2" id="KW-1185">Reference proteome</keyword>
<gene>
    <name evidence="1" type="ORF">OXX778_LOCUS13047</name>
</gene>
<feature type="non-terminal residue" evidence="1">
    <location>
        <position position="1"/>
    </location>
</feature>
<dbReference type="OrthoDB" id="10047222at2759"/>
<dbReference type="EMBL" id="CAJNOC010002448">
    <property type="protein sequence ID" value="CAF0933687.1"/>
    <property type="molecule type" value="Genomic_DNA"/>
</dbReference>
<evidence type="ECO:0008006" key="3">
    <source>
        <dbReference type="Google" id="ProtNLM"/>
    </source>
</evidence>
<name>A0A814BX52_9BILA</name>
<dbReference type="AlphaFoldDB" id="A0A814BX52"/>
<accession>A0A814BX52</accession>
<comment type="caution">
    <text evidence="1">The sequence shown here is derived from an EMBL/GenBank/DDBJ whole genome shotgun (WGS) entry which is preliminary data.</text>
</comment>
<sequence length="132" mass="15669">METQNEIETEQDPRKEHHRTIFEDWLSSYKNEPKSTTKIIDQDRADKIIRYLTNKETNQDPGFKFYVKQKGFNMVQVEDKEVLYRAKTEKSSNLHSIQRGHIGVDKTFHQIKVRYEGLPKPVVSEFIKKCPI</sequence>
<organism evidence="1 2">
    <name type="scientific">Brachionus calyciflorus</name>
    <dbReference type="NCBI Taxonomy" id="104777"/>
    <lineage>
        <taxon>Eukaryota</taxon>
        <taxon>Metazoa</taxon>
        <taxon>Spiralia</taxon>
        <taxon>Gnathifera</taxon>
        <taxon>Rotifera</taxon>
        <taxon>Eurotatoria</taxon>
        <taxon>Monogononta</taxon>
        <taxon>Pseudotrocha</taxon>
        <taxon>Ploima</taxon>
        <taxon>Brachionidae</taxon>
        <taxon>Brachionus</taxon>
    </lineage>
</organism>
<protein>
    <recommendedName>
        <fullName evidence="3">Integrase zinc-binding domain-containing protein</fullName>
    </recommendedName>
</protein>
<evidence type="ECO:0000313" key="1">
    <source>
        <dbReference type="EMBL" id="CAF0933687.1"/>
    </source>
</evidence>
<evidence type="ECO:0000313" key="2">
    <source>
        <dbReference type="Proteomes" id="UP000663879"/>
    </source>
</evidence>
<proteinExistence type="predicted"/>
<reference evidence="1" key="1">
    <citation type="submission" date="2021-02" db="EMBL/GenBank/DDBJ databases">
        <authorList>
            <person name="Nowell W R."/>
        </authorList>
    </citation>
    <scope>NUCLEOTIDE SEQUENCE</scope>
    <source>
        <strain evidence="1">Ploen Becks lab</strain>
    </source>
</reference>